<gene>
    <name evidence="4" type="ORF">WMN62_05095</name>
</gene>
<accession>A0ABU8Y9Q8</accession>
<evidence type="ECO:0000313" key="5">
    <source>
        <dbReference type="Proteomes" id="UP001370299"/>
    </source>
</evidence>
<keyword evidence="3" id="KW-0732">Signal</keyword>
<feature type="compositionally biased region" description="Low complexity" evidence="1">
    <location>
        <begin position="183"/>
        <end position="208"/>
    </location>
</feature>
<keyword evidence="2" id="KW-0812">Transmembrane</keyword>
<reference evidence="4 5" key="1">
    <citation type="submission" date="2024-03" db="EMBL/GenBank/DDBJ databases">
        <title>Whole genomes of four grape xylem sap localized bacterial endophytes.</title>
        <authorList>
            <person name="Kumar G."/>
            <person name="Savka M.A."/>
        </authorList>
    </citation>
    <scope>NUCLEOTIDE SEQUENCE [LARGE SCALE GENOMIC DNA]</scope>
    <source>
        <strain evidence="4 5">RIT_GXS8</strain>
    </source>
</reference>
<dbReference type="Proteomes" id="UP001370299">
    <property type="component" value="Unassembled WGS sequence"/>
</dbReference>
<dbReference type="EMBL" id="JBBLYY010000031">
    <property type="protein sequence ID" value="MEK0170841.1"/>
    <property type="molecule type" value="Genomic_DNA"/>
</dbReference>
<feature type="region of interest" description="Disordered" evidence="1">
    <location>
        <begin position="169"/>
        <end position="231"/>
    </location>
</feature>
<feature type="compositionally biased region" description="Low complexity" evidence="1">
    <location>
        <begin position="217"/>
        <end position="226"/>
    </location>
</feature>
<evidence type="ECO:0008006" key="6">
    <source>
        <dbReference type="Google" id="ProtNLM"/>
    </source>
</evidence>
<keyword evidence="5" id="KW-1185">Reference proteome</keyword>
<protein>
    <recommendedName>
        <fullName evidence="6">Cohesin domain-containing protein</fullName>
    </recommendedName>
</protein>
<comment type="caution">
    <text evidence="4">The sequence shown here is derived from an EMBL/GenBank/DDBJ whole genome shotgun (WGS) entry which is preliminary data.</text>
</comment>
<sequence>MQHRLRLRPRATIVSSTLVVAGAIGLAALTAAPAQAAPTATTATIDAPTTATVGTAFDVDLTIPATTDVYAYEITLDADADSVAYVDDSVTGPDGGFDSVERDGDALTVVHTRLGTSPALSGDLAASIGLTPTAAGSVDLAVTSITLVGSDGTSTTLTDPASTTISIAAAATPTPTPTPTATPTPGATATADPGAGAGDPDPTATAGPSDPSDPTSGATAVAAAGGDRPTGGELAWTGADVAPWIAASLALLAAGGTLITLRARRARRERTGAAE</sequence>
<dbReference type="Gene3D" id="2.60.40.680">
    <property type="match status" value="1"/>
</dbReference>
<dbReference type="SUPFAM" id="SSF49384">
    <property type="entry name" value="Carbohydrate-binding domain"/>
    <property type="match status" value="1"/>
</dbReference>
<keyword evidence="2" id="KW-1133">Transmembrane helix</keyword>
<evidence type="ECO:0000313" key="4">
    <source>
        <dbReference type="EMBL" id="MEK0170841.1"/>
    </source>
</evidence>
<name>A0ABU8Y9Q8_9MICO</name>
<keyword evidence="2" id="KW-0472">Membrane</keyword>
<dbReference type="InterPro" id="IPR008965">
    <property type="entry name" value="CBM2/CBM3_carb-bd_dom_sf"/>
</dbReference>
<evidence type="ECO:0000256" key="3">
    <source>
        <dbReference type="SAM" id="SignalP"/>
    </source>
</evidence>
<dbReference type="RefSeq" id="WP_340197341.1">
    <property type="nucleotide sequence ID" value="NZ_JBBKAP010000063.1"/>
</dbReference>
<feature type="signal peptide" evidence="3">
    <location>
        <begin position="1"/>
        <end position="36"/>
    </location>
</feature>
<evidence type="ECO:0000256" key="1">
    <source>
        <dbReference type="SAM" id="MobiDB-lite"/>
    </source>
</evidence>
<feature type="transmembrane region" description="Helical" evidence="2">
    <location>
        <begin position="241"/>
        <end position="261"/>
    </location>
</feature>
<organism evidence="4 5">
    <name type="scientific">Curtobacterium citreum</name>
    <dbReference type="NCBI Taxonomy" id="2036"/>
    <lineage>
        <taxon>Bacteria</taxon>
        <taxon>Bacillati</taxon>
        <taxon>Actinomycetota</taxon>
        <taxon>Actinomycetes</taxon>
        <taxon>Micrococcales</taxon>
        <taxon>Microbacteriaceae</taxon>
        <taxon>Curtobacterium</taxon>
    </lineage>
</organism>
<evidence type="ECO:0000256" key="2">
    <source>
        <dbReference type="SAM" id="Phobius"/>
    </source>
</evidence>
<proteinExistence type="predicted"/>
<feature type="chain" id="PRO_5045923328" description="Cohesin domain-containing protein" evidence="3">
    <location>
        <begin position="37"/>
        <end position="275"/>
    </location>
</feature>